<evidence type="ECO:0000313" key="2">
    <source>
        <dbReference type="Proteomes" id="UP000199441"/>
    </source>
</evidence>
<protein>
    <submittedName>
        <fullName evidence="1">Uncharacterized protein</fullName>
    </submittedName>
</protein>
<sequence length="743" mass="78778">MTILLGLALTQQGVRDSTPFVPATQVTLDSFSRDKTLFDSGAAFGRNTADIPLRGTGTAGEVVQLRLIRDDGTVTPWTDAATIGPDGNWSAVASHARHPAWITPQVRIKSEPATGAASAYRFGVGHVVALWGQSEVVRIRSVAHDKLPAETLLADDMVQMIWTDGAPVVKHLSDADRHTAAVAAMANVFMAERPDDKVAIVFHAISGTGLRQLVDDGDAARSWADDAALHAFATADGQHVGLPAMSWFASPGALGDNFDDAFFPLFTGRTLDGTAVTFPSQITYGTGGSYTADHWFGEFYDPAHTRWVPFGPHRFDIGEDMQNATVTAVGAEHDNLRNKQAARQAWRNMVVNQHAGDWFLPMGLEPLAYRNGVADGAGGWIDQSHPADDHDDGAALYARLTAHAVLQAAGLTGWSVPEFNMCTWEPSGAYVEVWSSAGPITTLREARSELPLGSTYAHWTDVFGWQINGVPATRAELSAGRVRIYPEAGAFTATDMISFGEGGGTGAVKFPEDLYAETYKNLPMVDVGAARVEGIGVRPLPQASVLANTLIAAEPSFTTGPSGPHFKDTVSLGAGVGSIQFALDVAMTVPPSGSRTLMTTTGNYLKLEVLPSGSLRVRVRDADGVVKVNNVQTGSGVITSMARARVVLAIDMAVGFTGIWVNETLVMDEVFAPGSGLLPNNRILLLLATANGSYQVEGTVHQLSVWKDSTDDGSDPSGGSYKTLVGPAATVNADAWKLGADAI</sequence>
<dbReference type="OrthoDB" id="7785670at2"/>
<gene>
    <name evidence="1" type="ORF">SAMN04488001_1726</name>
</gene>
<accession>A0A1H2W5L2</accession>
<organism evidence="1 2">
    <name type="scientific">Litoreibacter albidus</name>
    <dbReference type="NCBI Taxonomy" id="670155"/>
    <lineage>
        <taxon>Bacteria</taxon>
        <taxon>Pseudomonadati</taxon>
        <taxon>Pseudomonadota</taxon>
        <taxon>Alphaproteobacteria</taxon>
        <taxon>Rhodobacterales</taxon>
        <taxon>Roseobacteraceae</taxon>
        <taxon>Litoreibacter</taxon>
    </lineage>
</organism>
<keyword evidence="2" id="KW-1185">Reference proteome</keyword>
<reference evidence="2" key="1">
    <citation type="submission" date="2016-10" db="EMBL/GenBank/DDBJ databases">
        <authorList>
            <person name="Varghese N."/>
            <person name="Submissions S."/>
        </authorList>
    </citation>
    <scope>NUCLEOTIDE SEQUENCE [LARGE SCALE GENOMIC DNA]</scope>
    <source>
        <strain evidence="2">DSM 26922</strain>
    </source>
</reference>
<dbReference type="Proteomes" id="UP000199441">
    <property type="component" value="Unassembled WGS sequence"/>
</dbReference>
<dbReference type="AlphaFoldDB" id="A0A1H2W5L2"/>
<evidence type="ECO:0000313" key="1">
    <source>
        <dbReference type="EMBL" id="SDW75817.1"/>
    </source>
</evidence>
<dbReference type="RefSeq" id="WP_089946503.1">
    <property type="nucleotide sequence ID" value="NZ_FNOI01000002.1"/>
</dbReference>
<name>A0A1H2W5L2_9RHOB</name>
<proteinExistence type="predicted"/>
<dbReference type="EMBL" id="FNOI01000002">
    <property type="protein sequence ID" value="SDW75817.1"/>
    <property type="molecule type" value="Genomic_DNA"/>
</dbReference>